<dbReference type="InterPro" id="IPR009594">
    <property type="entry name" value="Tscrpt_reg_HTH_AraC_N"/>
</dbReference>
<sequence>MDYKQNIINLLSDKKSKKITTNLDALNFYVEHEKTEFTSVMYEPSLCVILQGKKDVSYNDEKYGYDNKSYLISTLSVPAKVQVTDASKDKPYICSALTFSLEEIYNVMKETGIDRSSKDKNLKSCLCLNTLDDDILEPLFRLTKLALKSERESFLINLTKKEIIYTLLQKNEALLKQYVLEGSIANQVARVIADIKGNFDKSINIKKLSKNIGISESSLYQNFKKITTLSPLQFQKKIRLEEVKKMLVSTNKEASDIAFLVGYESPSQFSREYARMFGMPPKAHCSFLRDSINL</sequence>
<protein>
    <submittedName>
        <fullName evidence="4">AraC family transcriptional regulator</fullName>
    </submittedName>
</protein>
<dbReference type="PANTHER" id="PTHR43436:SF1">
    <property type="entry name" value="TRANSCRIPTIONAL REGULATORY PROTEIN"/>
    <property type="match status" value="1"/>
</dbReference>
<evidence type="ECO:0000313" key="4">
    <source>
        <dbReference type="EMBL" id="CUU90920.1"/>
    </source>
</evidence>
<dbReference type="Proteomes" id="UP000052237">
    <property type="component" value="Unassembled WGS sequence"/>
</dbReference>
<dbReference type="InterPro" id="IPR009057">
    <property type="entry name" value="Homeodomain-like_sf"/>
</dbReference>
<organism evidence="4 5">
    <name type="scientific">Campylobacter hyointestinalis subsp. hyointestinalis</name>
    <dbReference type="NCBI Taxonomy" id="91352"/>
    <lineage>
        <taxon>Bacteria</taxon>
        <taxon>Pseudomonadati</taxon>
        <taxon>Campylobacterota</taxon>
        <taxon>Epsilonproteobacteria</taxon>
        <taxon>Campylobacterales</taxon>
        <taxon>Campylobacteraceae</taxon>
        <taxon>Campylobacter</taxon>
    </lineage>
</organism>
<dbReference type="Pfam" id="PF06719">
    <property type="entry name" value="AraC_N"/>
    <property type="match status" value="1"/>
</dbReference>
<comment type="caution">
    <text evidence="4">The sequence shown here is derived from an EMBL/GenBank/DDBJ whole genome shotgun (WGS) entry which is preliminary data.</text>
</comment>
<evidence type="ECO:0000259" key="3">
    <source>
        <dbReference type="PROSITE" id="PS01124"/>
    </source>
</evidence>
<dbReference type="RefSeq" id="WP_059432758.1">
    <property type="nucleotide sequence ID" value="NZ_FAUU01000006.1"/>
</dbReference>
<feature type="domain" description="HTH araC/xylS-type" evidence="3">
    <location>
        <begin position="189"/>
        <end position="287"/>
    </location>
</feature>
<keyword evidence="1" id="KW-0805">Transcription regulation</keyword>
<dbReference type="PROSITE" id="PS01124">
    <property type="entry name" value="HTH_ARAC_FAMILY_2"/>
    <property type="match status" value="1"/>
</dbReference>
<evidence type="ECO:0000256" key="2">
    <source>
        <dbReference type="ARBA" id="ARBA00023163"/>
    </source>
</evidence>
<reference evidence="4 5" key="1">
    <citation type="submission" date="2015-11" db="EMBL/GenBank/DDBJ databases">
        <authorList>
            <consortium name="Pathogen Informatics"/>
        </authorList>
    </citation>
    <scope>NUCLEOTIDE SEQUENCE [LARGE SCALE GENOMIC DNA]</scope>
    <source>
        <strain evidence="4 5">006A-0059</strain>
    </source>
</reference>
<keyword evidence="2" id="KW-0804">Transcription</keyword>
<evidence type="ECO:0000256" key="1">
    <source>
        <dbReference type="ARBA" id="ARBA00023015"/>
    </source>
</evidence>
<dbReference type="GO" id="GO:0003700">
    <property type="term" value="F:DNA-binding transcription factor activity"/>
    <property type="evidence" value="ECO:0007669"/>
    <property type="project" value="InterPro"/>
</dbReference>
<name>A0A0S4SZ62_CAMHY</name>
<dbReference type="SUPFAM" id="SSF46689">
    <property type="entry name" value="Homeodomain-like"/>
    <property type="match status" value="2"/>
</dbReference>
<evidence type="ECO:0000313" key="5">
    <source>
        <dbReference type="Proteomes" id="UP000052237"/>
    </source>
</evidence>
<dbReference type="AlphaFoldDB" id="A0A0S4SZ62"/>
<dbReference type="GO" id="GO:0043565">
    <property type="term" value="F:sequence-specific DNA binding"/>
    <property type="evidence" value="ECO:0007669"/>
    <property type="project" value="InterPro"/>
</dbReference>
<keyword evidence="5" id="KW-1185">Reference proteome</keyword>
<dbReference type="InterPro" id="IPR018060">
    <property type="entry name" value="HTH_AraC"/>
</dbReference>
<accession>A0A0S4SZ62</accession>
<dbReference type="Pfam" id="PF12833">
    <property type="entry name" value="HTH_18"/>
    <property type="match status" value="1"/>
</dbReference>
<proteinExistence type="predicted"/>
<gene>
    <name evidence="4" type="primary">rhaS</name>
    <name evidence="4" type="ORF">ERS686654_02193</name>
</gene>
<dbReference type="SMART" id="SM00342">
    <property type="entry name" value="HTH_ARAC"/>
    <property type="match status" value="1"/>
</dbReference>
<dbReference type="Gene3D" id="1.10.10.60">
    <property type="entry name" value="Homeodomain-like"/>
    <property type="match status" value="1"/>
</dbReference>
<dbReference type="PANTHER" id="PTHR43436">
    <property type="entry name" value="ARAC-FAMILY TRANSCRIPTIONAL REGULATOR"/>
    <property type="match status" value="1"/>
</dbReference>
<dbReference type="EMBL" id="FAVB01000014">
    <property type="protein sequence ID" value="CUU90920.1"/>
    <property type="molecule type" value="Genomic_DNA"/>
</dbReference>